<feature type="transmembrane region" description="Helical" evidence="1">
    <location>
        <begin position="7"/>
        <end position="26"/>
    </location>
</feature>
<dbReference type="KEGG" id="fla:SY85_11825"/>
<gene>
    <name evidence="2" type="ORF">SY85_11825</name>
</gene>
<dbReference type="AlphaFoldDB" id="A0A172TWG7"/>
<evidence type="ECO:0000313" key="2">
    <source>
        <dbReference type="EMBL" id="ANE51087.1"/>
    </source>
</evidence>
<reference evidence="2 3" key="2">
    <citation type="journal article" date="2016" name="Int. J. Syst. Evol. Microbiol.">
        <title>Flavisolibacter tropicus sp. nov., isolated from tropical soil.</title>
        <authorList>
            <person name="Lee J.J."/>
            <person name="Kang M.S."/>
            <person name="Kim G.S."/>
            <person name="Lee C.S."/>
            <person name="Lim S."/>
            <person name="Lee J."/>
            <person name="Roh S.H."/>
            <person name="Kang H."/>
            <person name="Ha J.M."/>
            <person name="Bae S."/>
            <person name="Jung H.Y."/>
            <person name="Kim M.K."/>
        </authorList>
    </citation>
    <scope>NUCLEOTIDE SEQUENCE [LARGE SCALE GENOMIC DNA]</scope>
    <source>
        <strain evidence="2 3">LCS9</strain>
    </source>
</reference>
<dbReference type="Proteomes" id="UP000077177">
    <property type="component" value="Chromosome"/>
</dbReference>
<organism evidence="2 3">
    <name type="scientific">Flavisolibacter tropicus</name>
    <dbReference type="NCBI Taxonomy" id="1492898"/>
    <lineage>
        <taxon>Bacteria</taxon>
        <taxon>Pseudomonadati</taxon>
        <taxon>Bacteroidota</taxon>
        <taxon>Chitinophagia</taxon>
        <taxon>Chitinophagales</taxon>
        <taxon>Chitinophagaceae</taxon>
        <taxon>Flavisolibacter</taxon>
    </lineage>
</organism>
<keyword evidence="1" id="KW-0472">Membrane</keyword>
<reference evidence="3" key="1">
    <citation type="submission" date="2015-01" db="EMBL/GenBank/DDBJ databases">
        <title>Flavisolibacter sp./LCS9/ whole genome sequencing.</title>
        <authorList>
            <person name="Kim M.K."/>
            <person name="Srinivasan S."/>
            <person name="Lee J.-J."/>
        </authorList>
    </citation>
    <scope>NUCLEOTIDE SEQUENCE [LARGE SCALE GENOMIC DNA]</scope>
    <source>
        <strain evidence="3">LCS9</strain>
    </source>
</reference>
<protein>
    <submittedName>
        <fullName evidence="2">Uncharacterized protein</fullName>
    </submittedName>
</protein>
<accession>A0A172TWG7</accession>
<evidence type="ECO:0000313" key="3">
    <source>
        <dbReference type="Proteomes" id="UP000077177"/>
    </source>
</evidence>
<name>A0A172TWG7_9BACT</name>
<proteinExistence type="predicted"/>
<keyword evidence="3" id="KW-1185">Reference proteome</keyword>
<keyword evidence="1" id="KW-1133">Transmembrane helix</keyword>
<evidence type="ECO:0000256" key="1">
    <source>
        <dbReference type="SAM" id="Phobius"/>
    </source>
</evidence>
<sequence length="188" mass="20986">MKHIKNGFYGFLLGGFVGILAGFGEINMIKKSQRTGPVVAIVVGLTALIGGIVGANYGIKASQEDEIKRIEAQKNHEAYLRMQERARIEKEKNDAIEARLGINKAIDKFMKEGRFWVATTTWRDEEGKEYLLITKKSSEGNLMSSLNDVLVFSHTETSTAQTVLPKCHAKALRMVFAKLRQGLRSEQV</sequence>
<feature type="transmembrane region" description="Helical" evidence="1">
    <location>
        <begin position="38"/>
        <end position="59"/>
    </location>
</feature>
<keyword evidence="1" id="KW-0812">Transmembrane</keyword>
<dbReference type="STRING" id="1492898.SY85_11825"/>
<dbReference type="RefSeq" id="WP_066404731.1">
    <property type="nucleotide sequence ID" value="NZ_CP011390.1"/>
</dbReference>
<dbReference type="EMBL" id="CP011390">
    <property type="protein sequence ID" value="ANE51087.1"/>
    <property type="molecule type" value="Genomic_DNA"/>
</dbReference>